<dbReference type="Proteomes" id="UP000610746">
    <property type="component" value="Unassembled WGS sequence"/>
</dbReference>
<keyword evidence="3" id="KW-1185">Reference proteome</keyword>
<comment type="caution">
    <text evidence="2">The sequence shown here is derived from an EMBL/GenBank/DDBJ whole genome shotgun (WGS) entry which is preliminary data.</text>
</comment>
<feature type="transmembrane region" description="Helical" evidence="1">
    <location>
        <begin position="7"/>
        <end position="28"/>
    </location>
</feature>
<keyword evidence="1" id="KW-1133">Transmembrane helix</keyword>
<dbReference type="RefSeq" id="WP_173779095.1">
    <property type="nucleotide sequence ID" value="NZ_JABSNO010000009.1"/>
</dbReference>
<protein>
    <submittedName>
        <fullName evidence="2">Disulfide bond formation protein DsbB</fullName>
    </submittedName>
</protein>
<feature type="transmembrane region" description="Helical" evidence="1">
    <location>
        <begin position="48"/>
        <end position="73"/>
    </location>
</feature>
<keyword evidence="1" id="KW-0812">Transmembrane</keyword>
<gene>
    <name evidence="2" type="ORF">HNQ03_001567</name>
</gene>
<name>A0A8J8K8Z4_9FLAO</name>
<dbReference type="AlphaFoldDB" id="A0A8J8K8Z4"/>
<evidence type="ECO:0000313" key="2">
    <source>
        <dbReference type="EMBL" id="NRS92492.1"/>
    </source>
</evidence>
<organism evidence="2 3">
    <name type="scientific">Frigoriflavimonas asaccharolytica</name>
    <dbReference type="NCBI Taxonomy" id="2735899"/>
    <lineage>
        <taxon>Bacteria</taxon>
        <taxon>Pseudomonadati</taxon>
        <taxon>Bacteroidota</taxon>
        <taxon>Flavobacteriia</taxon>
        <taxon>Flavobacteriales</taxon>
        <taxon>Weeksellaceae</taxon>
        <taxon>Frigoriflavimonas</taxon>
    </lineage>
</organism>
<evidence type="ECO:0000313" key="3">
    <source>
        <dbReference type="Proteomes" id="UP000610746"/>
    </source>
</evidence>
<accession>A0A8J8K8Z4</accession>
<reference evidence="2" key="1">
    <citation type="submission" date="2020-05" db="EMBL/GenBank/DDBJ databases">
        <title>Genomic Encyclopedia of Type Strains, Phase IV (KMG-V): Genome sequencing to study the core and pangenomes of soil and plant-associated prokaryotes.</title>
        <authorList>
            <person name="Whitman W."/>
        </authorList>
    </citation>
    <scope>NUCLEOTIDE SEQUENCE</scope>
    <source>
        <strain evidence="2">16F</strain>
    </source>
</reference>
<dbReference type="EMBL" id="JABSNO010000009">
    <property type="protein sequence ID" value="NRS92492.1"/>
    <property type="molecule type" value="Genomic_DNA"/>
</dbReference>
<evidence type="ECO:0000256" key="1">
    <source>
        <dbReference type="SAM" id="Phobius"/>
    </source>
</evidence>
<proteinExistence type="predicted"/>
<sequence>MKKNIKFILPVLSLILIVVDLWWSFQIVGSLNYIRNLDEIDLIQKEVWINFNIIIWLLIINSIFLLILFLRYFRKVFVLKKNKNYGNRL</sequence>
<keyword evidence="1" id="KW-0472">Membrane</keyword>